<name>A0A9X2L7T5_9PROT</name>
<comment type="caution">
    <text evidence="2">The sequence shown here is derived from an EMBL/GenBank/DDBJ whole genome shotgun (WGS) entry which is preliminary data.</text>
</comment>
<proteinExistence type="predicted"/>
<dbReference type="EMBL" id="JANIBC010000002">
    <property type="protein sequence ID" value="MCQ8184509.1"/>
    <property type="molecule type" value="Genomic_DNA"/>
</dbReference>
<dbReference type="AlphaFoldDB" id="A0A9X2L7T5"/>
<accession>A0A9X2L7T5</accession>
<dbReference type="PROSITE" id="PS51257">
    <property type="entry name" value="PROKAR_LIPOPROTEIN"/>
    <property type="match status" value="1"/>
</dbReference>
<dbReference type="Proteomes" id="UP001142610">
    <property type="component" value="Unassembled WGS sequence"/>
</dbReference>
<organism evidence="2 3">
    <name type="scientific">Parvularcula maris</name>
    <dbReference type="NCBI Taxonomy" id="2965077"/>
    <lineage>
        <taxon>Bacteria</taxon>
        <taxon>Pseudomonadati</taxon>
        <taxon>Pseudomonadota</taxon>
        <taxon>Alphaproteobacteria</taxon>
        <taxon>Parvularculales</taxon>
        <taxon>Parvularculaceae</taxon>
        <taxon>Parvularcula</taxon>
    </lineage>
</organism>
<gene>
    <name evidence="2" type="ORF">NOG11_03830</name>
</gene>
<evidence type="ECO:0000313" key="2">
    <source>
        <dbReference type="EMBL" id="MCQ8184509.1"/>
    </source>
</evidence>
<evidence type="ECO:0008006" key="4">
    <source>
        <dbReference type="Google" id="ProtNLM"/>
    </source>
</evidence>
<feature type="region of interest" description="Disordered" evidence="1">
    <location>
        <begin position="62"/>
        <end position="98"/>
    </location>
</feature>
<reference evidence="2" key="1">
    <citation type="submission" date="2022-07" db="EMBL/GenBank/DDBJ databases">
        <title>Parvularcula maris sp. nov., an algicidal bacterium isolated from seawater.</title>
        <authorList>
            <person name="Li F."/>
        </authorList>
    </citation>
    <scope>NUCLEOTIDE SEQUENCE</scope>
    <source>
        <strain evidence="2">BGMRC 0090</strain>
    </source>
</reference>
<feature type="compositionally biased region" description="Basic and acidic residues" evidence="1">
    <location>
        <begin position="63"/>
        <end position="78"/>
    </location>
</feature>
<keyword evidence="3" id="KW-1185">Reference proteome</keyword>
<dbReference type="RefSeq" id="WP_256618337.1">
    <property type="nucleotide sequence ID" value="NZ_JANIBC010000002.1"/>
</dbReference>
<evidence type="ECO:0000313" key="3">
    <source>
        <dbReference type="Proteomes" id="UP001142610"/>
    </source>
</evidence>
<sequence>MRLVLLSVFLMSAACTSTGRYVEAEAYDRCRDVSEEAAQRCIEQERDRLKASLAERDEEILEEVQRESERSAMRRGEQVGRPSAAGGKAAPDHDRPLN</sequence>
<protein>
    <recommendedName>
        <fullName evidence="4">Lipoprotein</fullName>
    </recommendedName>
</protein>
<evidence type="ECO:0000256" key="1">
    <source>
        <dbReference type="SAM" id="MobiDB-lite"/>
    </source>
</evidence>